<name>A0A8S0UG11_OLEEU</name>
<sequence>MDRRWLPSTGLLQGSQIQFRSGQWDGVRSGGQPVLQQNTVFNPIVLFDPHNLYYAFEKIDVYIISREYKCNESVGMQAACLRNCSCVAYAMTNFSGCMAWFGDLLDIREYSEDGQDLYVWMPASDIGNYFRFEFI</sequence>
<dbReference type="AlphaFoldDB" id="A0A8S0UG11"/>
<protein>
    <submittedName>
        <fullName evidence="2">G-type lectin S-receptor-like serine threonine-kinase At4g27290</fullName>
    </submittedName>
</protein>
<proteinExistence type="predicted"/>
<evidence type="ECO:0000313" key="2">
    <source>
        <dbReference type="EMBL" id="CAA3016279.1"/>
    </source>
</evidence>
<dbReference type="CDD" id="cd01098">
    <property type="entry name" value="PAN_AP_plant"/>
    <property type="match status" value="1"/>
</dbReference>
<keyword evidence="3" id="KW-1185">Reference proteome</keyword>
<comment type="caution">
    <text evidence="2">The sequence shown here is derived from an EMBL/GenBank/DDBJ whole genome shotgun (WGS) entry which is preliminary data.</text>
</comment>
<gene>
    <name evidence="2" type="ORF">OLEA9_A087551</name>
</gene>
<dbReference type="Pfam" id="PF08276">
    <property type="entry name" value="PAN_2"/>
    <property type="match status" value="1"/>
</dbReference>
<organism evidence="2 3">
    <name type="scientific">Olea europaea subsp. europaea</name>
    <dbReference type="NCBI Taxonomy" id="158383"/>
    <lineage>
        <taxon>Eukaryota</taxon>
        <taxon>Viridiplantae</taxon>
        <taxon>Streptophyta</taxon>
        <taxon>Embryophyta</taxon>
        <taxon>Tracheophyta</taxon>
        <taxon>Spermatophyta</taxon>
        <taxon>Magnoliopsida</taxon>
        <taxon>eudicotyledons</taxon>
        <taxon>Gunneridae</taxon>
        <taxon>Pentapetalae</taxon>
        <taxon>asterids</taxon>
        <taxon>lamiids</taxon>
        <taxon>Lamiales</taxon>
        <taxon>Oleaceae</taxon>
        <taxon>Oleeae</taxon>
        <taxon>Olea</taxon>
    </lineage>
</organism>
<evidence type="ECO:0000259" key="1">
    <source>
        <dbReference type="Pfam" id="PF08276"/>
    </source>
</evidence>
<dbReference type="PANTHER" id="PTHR32444">
    <property type="entry name" value="BULB-TYPE LECTIN DOMAIN-CONTAINING PROTEIN"/>
    <property type="match status" value="1"/>
</dbReference>
<dbReference type="OrthoDB" id="1933550at2759"/>
<dbReference type="InterPro" id="IPR003609">
    <property type="entry name" value="Pan_app"/>
</dbReference>
<dbReference type="PANTHER" id="PTHR32444:SF158">
    <property type="entry name" value="RECEPTOR-LIKE SERINE_THREONINE-PROTEIN KINASE"/>
    <property type="match status" value="1"/>
</dbReference>
<dbReference type="EMBL" id="CACTIH010007604">
    <property type="protein sequence ID" value="CAA3016279.1"/>
    <property type="molecule type" value="Genomic_DNA"/>
</dbReference>
<accession>A0A8S0UG11</accession>
<dbReference type="Gramene" id="OE9A087551T1">
    <property type="protein sequence ID" value="OE9A087551C1"/>
    <property type="gene ID" value="OE9A087551"/>
</dbReference>
<evidence type="ECO:0000313" key="3">
    <source>
        <dbReference type="Proteomes" id="UP000594638"/>
    </source>
</evidence>
<dbReference type="Proteomes" id="UP000594638">
    <property type="component" value="Unassembled WGS sequence"/>
</dbReference>
<reference evidence="2 3" key="1">
    <citation type="submission" date="2019-12" db="EMBL/GenBank/DDBJ databases">
        <authorList>
            <person name="Alioto T."/>
            <person name="Alioto T."/>
            <person name="Gomez Garrido J."/>
        </authorList>
    </citation>
    <scope>NUCLEOTIDE SEQUENCE [LARGE SCALE GENOMIC DNA]</scope>
</reference>
<feature type="domain" description="Apple" evidence="1">
    <location>
        <begin position="77"/>
        <end position="107"/>
    </location>
</feature>